<dbReference type="EnsemblPlants" id="TuG1812G0400003178.01.T01">
    <property type="protein sequence ID" value="TuG1812G0400003178.01.T01.cds463796"/>
    <property type="gene ID" value="TuG1812G0400003178.01"/>
</dbReference>
<reference evidence="2" key="1">
    <citation type="journal article" date="2013" name="Nature">
        <title>Draft genome of the wheat A-genome progenitor Triticum urartu.</title>
        <authorList>
            <person name="Ling H.Q."/>
            <person name="Zhao S."/>
            <person name="Liu D."/>
            <person name="Wang J."/>
            <person name="Sun H."/>
            <person name="Zhang C."/>
            <person name="Fan H."/>
            <person name="Li D."/>
            <person name="Dong L."/>
            <person name="Tao Y."/>
            <person name="Gao C."/>
            <person name="Wu H."/>
            <person name="Li Y."/>
            <person name="Cui Y."/>
            <person name="Guo X."/>
            <person name="Zheng S."/>
            <person name="Wang B."/>
            <person name="Yu K."/>
            <person name="Liang Q."/>
            <person name="Yang W."/>
            <person name="Lou X."/>
            <person name="Chen J."/>
            <person name="Feng M."/>
            <person name="Jian J."/>
            <person name="Zhang X."/>
            <person name="Luo G."/>
            <person name="Jiang Y."/>
            <person name="Liu J."/>
            <person name="Wang Z."/>
            <person name="Sha Y."/>
            <person name="Zhang B."/>
            <person name="Wu H."/>
            <person name="Tang D."/>
            <person name="Shen Q."/>
            <person name="Xue P."/>
            <person name="Zou S."/>
            <person name="Wang X."/>
            <person name="Liu X."/>
            <person name="Wang F."/>
            <person name="Yang Y."/>
            <person name="An X."/>
            <person name="Dong Z."/>
            <person name="Zhang K."/>
            <person name="Zhang X."/>
            <person name="Luo M.C."/>
            <person name="Dvorak J."/>
            <person name="Tong Y."/>
            <person name="Wang J."/>
            <person name="Yang H."/>
            <person name="Li Z."/>
            <person name="Wang D."/>
            <person name="Zhang A."/>
            <person name="Wang J."/>
        </authorList>
    </citation>
    <scope>NUCLEOTIDE SEQUENCE</scope>
    <source>
        <strain evidence="2">cv. G1812</strain>
    </source>
</reference>
<evidence type="ECO:0000313" key="2">
    <source>
        <dbReference type="Proteomes" id="UP000015106"/>
    </source>
</evidence>
<proteinExistence type="predicted"/>
<reference evidence="1" key="3">
    <citation type="submission" date="2022-06" db="UniProtKB">
        <authorList>
            <consortium name="EnsemblPlants"/>
        </authorList>
    </citation>
    <scope>IDENTIFICATION</scope>
</reference>
<evidence type="ECO:0000313" key="1">
    <source>
        <dbReference type="EnsemblPlants" id="TuG1812G0400003178.01.T01.cds463796"/>
    </source>
</evidence>
<organism evidence="1 2">
    <name type="scientific">Triticum urartu</name>
    <name type="common">Red wild einkorn</name>
    <name type="synonym">Crithodium urartu</name>
    <dbReference type="NCBI Taxonomy" id="4572"/>
    <lineage>
        <taxon>Eukaryota</taxon>
        <taxon>Viridiplantae</taxon>
        <taxon>Streptophyta</taxon>
        <taxon>Embryophyta</taxon>
        <taxon>Tracheophyta</taxon>
        <taxon>Spermatophyta</taxon>
        <taxon>Magnoliopsida</taxon>
        <taxon>Liliopsida</taxon>
        <taxon>Poales</taxon>
        <taxon>Poaceae</taxon>
        <taxon>BOP clade</taxon>
        <taxon>Pooideae</taxon>
        <taxon>Triticodae</taxon>
        <taxon>Triticeae</taxon>
        <taxon>Triticinae</taxon>
        <taxon>Triticum</taxon>
    </lineage>
</organism>
<keyword evidence="2" id="KW-1185">Reference proteome</keyword>
<reference evidence="1" key="2">
    <citation type="submission" date="2018-03" db="EMBL/GenBank/DDBJ databases">
        <title>The Triticum urartu genome reveals the dynamic nature of wheat genome evolution.</title>
        <authorList>
            <person name="Ling H."/>
            <person name="Ma B."/>
            <person name="Shi X."/>
            <person name="Liu H."/>
            <person name="Dong L."/>
            <person name="Sun H."/>
            <person name="Cao Y."/>
            <person name="Gao Q."/>
            <person name="Zheng S."/>
            <person name="Li Y."/>
            <person name="Yu Y."/>
            <person name="Du H."/>
            <person name="Qi M."/>
            <person name="Li Y."/>
            <person name="Yu H."/>
            <person name="Cui Y."/>
            <person name="Wang N."/>
            <person name="Chen C."/>
            <person name="Wu H."/>
            <person name="Zhao Y."/>
            <person name="Zhang J."/>
            <person name="Li Y."/>
            <person name="Zhou W."/>
            <person name="Zhang B."/>
            <person name="Hu W."/>
            <person name="Eijk M."/>
            <person name="Tang J."/>
            <person name="Witsenboer H."/>
            <person name="Zhao S."/>
            <person name="Li Z."/>
            <person name="Zhang A."/>
            <person name="Wang D."/>
            <person name="Liang C."/>
        </authorList>
    </citation>
    <scope>NUCLEOTIDE SEQUENCE [LARGE SCALE GENOMIC DNA]</scope>
    <source>
        <strain evidence="1">cv. G1812</strain>
    </source>
</reference>
<accession>A0A8R7U986</accession>
<name>A0A8R7U986_TRIUA</name>
<sequence>EESRQAQKNKFSFRFGWGAPGPASSATAGRHTRAPVASYCGGPSPIKNKFNIVVDTWPTYQILN</sequence>
<dbReference type="Proteomes" id="UP000015106">
    <property type="component" value="Chromosome 4"/>
</dbReference>
<dbReference type="AlphaFoldDB" id="A0A8R7U986"/>
<dbReference type="Gramene" id="TuG1812G0400003178.01.T01">
    <property type="protein sequence ID" value="TuG1812G0400003178.01.T01.cds463796"/>
    <property type="gene ID" value="TuG1812G0400003178.01"/>
</dbReference>
<protein>
    <submittedName>
        <fullName evidence="1">Uncharacterized protein</fullName>
    </submittedName>
</protein>